<evidence type="ECO:0000259" key="12">
    <source>
        <dbReference type="Pfam" id="PF13288"/>
    </source>
</evidence>
<dbReference type="GO" id="GO:0030145">
    <property type="term" value="F:manganese ion binding"/>
    <property type="evidence" value="ECO:0007669"/>
    <property type="project" value="TreeGrafter"/>
</dbReference>
<dbReference type="SUPFAM" id="SSF69055">
    <property type="entry name" value="1-deoxy-D-xylulose-5-phosphate reductoisomerase, C-terminal domain"/>
    <property type="match status" value="1"/>
</dbReference>
<dbReference type="GO" id="GO:0051484">
    <property type="term" value="P:isopentenyl diphosphate biosynthetic process, methylerythritol 4-phosphate pathway involved in terpenoid biosynthetic process"/>
    <property type="evidence" value="ECO:0007669"/>
    <property type="project" value="TreeGrafter"/>
</dbReference>
<feature type="binding site" evidence="9">
    <location>
        <position position="219"/>
    </location>
    <ligand>
        <name>1-deoxy-D-xylulose 5-phosphate</name>
        <dbReference type="ChEBI" id="CHEBI:57792"/>
    </ligand>
</feature>
<dbReference type="UniPathway" id="UPA00056">
    <property type="reaction ID" value="UER00092"/>
</dbReference>
<feature type="binding site" evidence="9">
    <location>
        <position position="124"/>
    </location>
    <ligand>
        <name>NADPH</name>
        <dbReference type="ChEBI" id="CHEBI:57783"/>
    </ligand>
</feature>
<feature type="binding site" evidence="9">
    <location>
        <position position="38"/>
    </location>
    <ligand>
        <name>NADPH</name>
        <dbReference type="ChEBI" id="CHEBI:57783"/>
    </ligand>
</feature>
<dbReference type="GO" id="GO:0070402">
    <property type="term" value="F:NADPH binding"/>
    <property type="evidence" value="ECO:0007669"/>
    <property type="project" value="InterPro"/>
</dbReference>
<feature type="binding site" evidence="9">
    <location>
        <position position="148"/>
    </location>
    <ligand>
        <name>Mn(2+)</name>
        <dbReference type="ChEBI" id="CHEBI:29035"/>
    </ligand>
</feature>
<keyword evidence="9" id="KW-0460">Magnesium</keyword>
<keyword evidence="3 9" id="KW-0479">Metal-binding</keyword>
<feature type="domain" description="1-deoxy-D-xylulose 5-phosphate reductoisomerase C-terminal" evidence="11">
    <location>
        <begin position="144"/>
        <end position="227"/>
    </location>
</feature>
<evidence type="ECO:0000256" key="5">
    <source>
        <dbReference type="ARBA" id="ARBA00023002"/>
    </source>
</evidence>
<evidence type="ECO:0000259" key="11">
    <source>
        <dbReference type="Pfam" id="PF08436"/>
    </source>
</evidence>
<name>A0A1H7G0W2_9HYPH</name>
<keyword evidence="7 9" id="KW-0414">Isoprene biosynthesis</keyword>
<dbReference type="STRING" id="1036779.SAMN04515666_101171"/>
<dbReference type="GO" id="GO:0016853">
    <property type="term" value="F:isomerase activity"/>
    <property type="evidence" value="ECO:0007669"/>
    <property type="project" value="UniProtKB-KW"/>
</dbReference>
<dbReference type="InterPro" id="IPR003821">
    <property type="entry name" value="DXP_reductoisomerase"/>
</dbReference>
<keyword evidence="13" id="KW-0413">Isomerase</keyword>
<evidence type="ECO:0000256" key="3">
    <source>
        <dbReference type="ARBA" id="ARBA00022723"/>
    </source>
</evidence>
<comment type="catalytic activity">
    <reaction evidence="8">
        <text>2-C-methyl-D-erythritol 4-phosphate + NADP(+) = 1-deoxy-D-xylulose 5-phosphate + NADPH + H(+)</text>
        <dbReference type="Rhea" id="RHEA:13717"/>
        <dbReference type="ChEBI" id="CHEBI:15378"/>
        <dbReference type="ChEBI" id="CHEBI:57783"/>
        <dbReference type="ChEBI" id="CHEBI:57792"/>
        <dbReference type="ChEBI" id="CHEBI:58262"/>
        <dbReference type="ChEBI" id="CHEBI:58349"/>
        <dbReference type="EC" id="1.1.1.267"/>
    </reaction>
    <physiologicalReaction direction="right-to-left" evidence="8">
        <dbReference type="Rhea" id="RHEA:13719"/>
    </physiologicalReaction>
</comment>
<dbReference type="InterPro" id="IPR036291">
    <property type="entry name" value="NAD(P)-bd_dom_sf"/>
</dbReference>
<dbReference type="Pfam" id="PF08436">
    <property type="entry name" value="DXP_redisom_C"/>
    <property type="match status" value="1"/>
</dbReference>
<evidence type="ECO:0000256" key="1">
    <source>
        <dbReference type="ARBA" id="ARBA00005094"/>
    </source>
</evidence>
<dbReference type="PANTHER" id="PTHR30525">
    <property type="entry name" value="1-DEOXY-D-XYLULOSE 5-PHOSPHATE REDUCTOISOMERASE"/>
    <property type="match status" value="1"/>
</dbReference>
<dbReference type="Pfam" id="PF13288">
    <property type="entry name" value="DXPR_C"/>
    <property type="match status" value="1"/>
</dbReference>
<dbReference type="FunFam" id="3.40.50.720:FF:000045">
    <property type="entry name" value="1-deoxy-D-xylulose 5-phosphate reductoisomerase"/>
    <property type="match status" value="1"/>
</dbReference>
<dbReference type="Proteomes" id="UP000199664">
    <property type="component" value="Unassembled WGS sequence"/>
</dbReference>
<dbReference type="GO" id="GO:0030604">
    <property type="term" value="F:1-deoxy-D-xylulose-5-phosphate reductoisomerase activity"/>
    <property type="evidence" value="ECO:0007669"/>
    <property type="project" value="UniProtKB-UniRule"/>
</dbReference>
<dbReference type="AlphaFoldDB" id="A0A1H7G0W2"/>
<feature type="binding site" evidence="9">
    <location>
        <position position="12"/>
    </location>
    <ligand>
        <name>NADPH</name>
        <dbReference type="ChEBI" id="CHEBI:57783"/>
    </ligand>
</feature>
<dbReference type="Gene3D" id="1.10.1740.10">
    <property type="match status" value="1"/>
</dbReference>
<dbReference type="PANTHER" id="PTHR30525:SF0">
    <property type="entry name" value="1-DEOXY-D-XYLULOSE 5-PHOSPHATE REDUCTOISOMERASE, CHLOROPLASTIC"/>
    <property type="match status" value="1"/>
</dbReference>
<evidence type="ECO:0000256" key="8">
    <source>
        <dbReference type="ARBA" id="ARBA00048543"/>
    </source>
</evidence>
<dbReference type="InterPro" id="IPR013644">
    <property type="entry name" value="DXP_reductoisomerase_C"/>
</dbReference>
<comment type="cofactor">
    <cofactor evidence="9">
        <name>Mg(2+)</name>
        <dbReference type="ChEBI" id="CHEBI:18420"/>
    </cofactor>
    <cofactor evidence="9">
        <name>Mn(2+)</name>
        <dbReference type="ChEBI" id="CHEBI:29035"/>
    </cofactor>
</comment>
<feature type="binding site" evidence="9">
    <location>
        <position position="203"/>
    </location>
    <ligand>
        <name>NADPH</name>
        <dbReference type="ChEBI" id="CHEBI:57783"/>
    </ligand>
</feature>
<feature type="binding site" evidence="9">
    <location>
        <position position="215"/>
    </location>
    <ligand>
        <name>1-deoxy-D-xylulose 5-phosphate</name>
        <dbReference type="ChEBI" id="CHEBI:57792"/>
    </ligand>
</feature>
<proteinExistence type="inferred from homology"/>
<feature type="binding site" evidence="9">
    <location>
        <position position="11"/>
    </location>
    <ligand>
        <name>NADPH</name>
        <dbReference type="ChEBI" id="CHEBI:57783"/>
    </ligand>
</feature>
<evidence type="ECO:0000256" key="7">
    <source>
        <dbReference type="ARBA" id="ARBA00023229"/>
    </source>
</evidence>
<evidence type="ECO:0000256" key="2">
    <source>
        <dbReference type="ARBA" id="ARBA00006825"/>
    </source>
</evidence>
<dbReference type="SUPFAM" id="SSF55347">
    <property type="entry name" value="Glyceraldehyde-3-phosphate dehydrogenase-like, C-terminal domain"/>
    <property type="match status" value="1"/>
</dbReference>
<feature type="binding site" evidence="9">
    <location>
        <position position="122"/>
    </location>
    <ligand>
        <name>NADPH</name>
        <dbReference type="ChEBI" id="CHEBI:57783"/>
    </ligand>
</feature>
<dbReference type="HAMAP" id="MF_00183">
    <property type="entry name" value="DXP_reductoisom"/>
    <property type="match status" value="1"/>
</dbReference>
<keyword evidence="6 9" id="KW-0464">Manganese</keyword>
<feature type="binding site" evidence="9">
    <location>
        <position position="210"/>
    </location>
    <ligand>
        <name>1-deoxy-D-xylulose 5-phosphate</name>
        <dbReference type="ChEBI" id="CHEBI:57792"/>
    </ligand>
</feature>
<feature type="domain" description="DXP reductoisomerase C-terminal" evidence="12">
    <location>
        <begin position="259"/>
        <end position="379"/>
    </location>
</feature>
<dbReference type="InterPro" id="IPR013512">
    <property type="entry name" value="DXP_reductoisomerase_N"/>
</dbReference>
<dbReference type="Gene3D" id="3.40.50.720">
    <property type="entry name" value="NAD(P)-binding Rossmann-like Domain"/>
    <property type="match status" value="1"/>
</dbReference>
<feature type="binding site" evidence="9">
    <location>
        <position position="13"/>
    </location>
    <ligand>
        <name>NADPH</name>
        <dbReference type="ChEBI" id="CHEBI:57783"/>
    </ligand>
</feature>
<comment type="caution">
    <text evidence="9">Lacks conserved residue(s) required for the propagation of feature annotation.</text>
</comment>
<feature type="binding site" evidence="9">
    <location>
        <position position="216"/>
    </location>
    <ligand>
        <name>1-deoxy-D-xylulose 5-phosphate</name>
        <dbReference type="ChEBI" id="CHEBI:57792"/>
    </ligand>
</feature>
<dbReference type="SUPFAM" id="SSF51735">
    <property type="entry name" value="NAD(P)-binding Rossmann-fold domains"/>
    <property type="match status" value="1"/>
</dbReference>
<dbReference type="InterPro" id="IPR036169">
    <property type="entry name" value="DXPR_C_sf"/>
</dbReference>
<dbReference type="EMBL" id="FOAN01000001">
    <property type="protein sequence ID" value="SEK30090.1"/>
    <property type="molecule type" value="Genomic_DNA"/>
</dbReference>
<evidence type="ECO:0000313" key="13">
    <source>
        <dbReference type="EMBL" id="SEK30090.1"/>
    </source>
</evidence>
<organism evidence="13 14">
    <name type="scientific">Bosea lupini</name>
    <dbReference type="NCBI Taxonomy" id="1036779"/>
    <lineage>
        <taxon>Bacteria</taxon>
        <taxon>Pseudomonadati</taxon>
        <taxon>Pseudomonadota</taxon>
        <taxon>Alphaproteobacteria</taxon>
        <taxon>Hyphomicrobiales</taxon>
        <taxon>Boseaceae</taxon>
        <taxon>Bosea</taxon>
    </lineage>
</organism>
<dbReference type="NCBIfam" id="TIGR00243">
    <property type="entry name" value="Dxr"/>
    <property type="match status" value="1"/>
</dbReference>
<accession>A0A1H7G0W2</accession>
<feature type="binding site" evidence="9">
    <location>
        <position position="219"/>
    </location>
    <ligand>
        <name>Mn(2+)</name>
        <dbReference type="ChEBI" id="CHEBI:29035"/>
    </ligand>
</feature>
<feature type="domain" description="1-deoxy-D-xylulose 5-phosphate reductoisomerase N-terminal" evidence="10">
    <location>
        <begin position="5"/>
        <end position="130"/>
    </location>
</feature>
<dbReference type="OrthoDB" id="9806546at2"/>
<feature type="binding site" evidence="9">
    <location>
        <position position="197"/>
    </location>
    <ligand>
        <name>1-deoxy-D-xylulose 5-phosphate</name>
        <dbReference type="ChEBI" id="CHEBI:57792"/>
    </ligand>
</feature>
<keyword evidence="5 9" id="KW-0560">Oxidoreductase</keyword>
<evidence type="ECO:0000256" key="9">
    <source>
        <dbReference type="HAMAP-Rule" id="MF_00183"/>
    </source>
</evidence>
<dbReference type="Pfam" id="PF02670">
    <property type="entry name" value="DXP_reductoisom"/>
    <property type="match status" value="1"/>
</dbReference>
<feature type="binding site" evidence="9">
    <location>
        <position position="149"/>
    </location>
    <ligand>
        <name>1-deoxy-D-xylulose 5-phosphate</name>
        <dbReference type="ChEBI" id="CHEBI:57792"/>
    </ligand>
</feature>
<sequence>MPRTVTILGATGSIGRSTRAVIAENPGRLRIAALVAGRDAAGLARIARETGASFAAIADEGQAAALAAALAGSGIRHGAGREAVLEAVSLDSDIVVSAISGAAGLEATFAALTPGRVVALANKESLVCAGAAVMARASAVGARILPLDSEHNALFQVLGAEPISAIRTMTLTASGGPFRTWPAEKIAAATPEQALAHPNYAMGAKITIDSASMMNKGLELIEASFLFGLGADQLDVLVHPQQIVHGLVTFRDGSVSAGMAVPDMRVAAAHCLGVDGRLDAPPSRFLDLVAAGPLAFERPDLARFPALRLAIAALAEGGAMPAVLNAANEIAVEAFLERRIAFPAIPALVEAVCVQMTGAFLSPPSDVTEALAVDHDARNRTRSLLSGGRFTVT</sequence>
<dbReference type="InterPro" id="IPR026877">
    <property type="entry name" value="DXPR_C"/>
</dbReference>
<comment type="similarity">
    <text evidence="2 9">Belongs to the DXR family.</text>
</comment>
<evidence type="ECO:0000256" key="6">
    <source>
        <dbReference type="ARBA" id="ARBA00023211"/>
    </source>
</evidence>
<evidence type="ECO:0000259" key="10">
    <source>
        <dbReference type="Pfam" id="PF02670"/>
    </source>
</evidence>
<feature type="binding site" evidence="9">
    <location>
        <position position="37"/>
    </location>
    <ligand>
        <name>NADPH</name>
        <dbReference type="ChEBI" id="CHEBI:57783"/>
    </ligand>
</feature>
<feature type="binding site" evidence="9">
    <location>
        <position position="123"/>
    </location>
    <ligand>
        <name>1-deoxy-D-xylulose 5-phosphate</name>
        <dbReference type="ChEBI" id="CHEBI:57792"/>
    </ligand>
</feature>
<keyword evidence="14" id="KW-1185">Reference proteome</keyword>
<feature type="binding site" evidence="9">
    <location>
        <position position="150"/>
    </location>
    <ligand>
        <name>1-deoxy-D-xylulose 5-phosphate</name>
        <dbReference type="ChEBI" id="CHEBI:57792"/>
    </ligand>
</feature>
<comment type="pathway">
    <text evidence="1 9">Isoprenoid biosynthesis; isopentenyl diphosphate biosynthesis via DXP pathway; isopentenyl diphosphate from 1-deoxy-D-xylulose 5-phosphate: step 1/6.</text>
</comment>
<feature type="binding site" evidence="9">
    <location>
        <position position="174"/>
    </location>
    <ligand>
        <name>1-deoxy-D-xylulose 5-phosphate</name>
        <dbReference type="ChEBI" id="CHEBI:57792"/>
    </ligand>
</feature>
<keyword evidence="4 9" id="KW-0521">NADP</keyword>
<protein>
    <recommendedName>
        <fullName evidence="9">1-deoxy-D-xylulose 5-phosphate reductoisomerase</fullName>
        <shortName evidence="9">DXP reductoisomerase</shortName>
        <ecNumber evidence="9">1.1.1.267</ecNumber>
    </recommendedName>
    <alternativeName>
        <fullName evidence="9">1-deoxyxylulose-5-phosphate reductoisomerase</fullName>
    </alternativeName>
    <alternativeName>
        <fullName evidence="9">2-C-methyl-D-erythritol 4-phosphate synthase</fullName>
    </alternativeName>
</protein>
<evidence type="ECO:0000313" key="14">
    <source>
        <dbReference type="Proteomes" id="UP000199664"/>
    </source>
</evidence>
<evidence type="ECO:0000256" key="4">
    <source>
        <dbReference type="ARBA" id="ARBA00022857"/>
    </source>
</evidence>
<dbReference type="RefSeq" id="WP_091828732.1">
    <property type="nucleotide sequence ID" value="NZ_FOAN01000001.1"/>
</dbReference>
<dbReference type="EC" id="1.1.1.267" evidence="9"/>
<comment type="function">
    <text evidence="9">Catalyzes the NADPH-dependent rearrangement and reduction of 1-deoxy-D-xylulose-5-phosphate (DXP) to 2-C-methyl-D-erythritol 4-phosphate (MEP).</text>
</comment>
<feature type="binding site" evidence="9">
    <location>
        <position position="150"/>
    </location>
    <ligand>
        <name>Mn(2+)</name>
        <dbReference type="ChEBI" id="CHEBI:29035"/>
    </ligand>
</feature>
<reference evidence="14" key="1">
    <citation type="submission" date="2016-10" db="EMBL/GenBank/DDBJ databases">
        <authorList>
            <person name="Varghese N."/>
            <person name="Submissions S."/>
        </authorList>
    </citation>
    <scope>NUCLEOTIDE SEQUENCE [LARGE SCALE GENOMIC DNA]</scope>
    <source>
        <strain evidence="14">LMG 26383,CCUG 61248,R- 45681</strain>
    </source>
</reference>
<dbReference type="PIRSF" id="PIRSF006205">
    <property type="entry name" value="Dxp_reductismrs"/>
    <property type="match status" value="1"/>
</dbReference>
<feature type="binding site" evidence="9">
    <location>
        <position position="14"/>
    </location>
    <ligand>
        <name>NADPH</name>
        <dbReference type="ChEBI" id="CHEBI:57783"/>
    </ligand>
</feature>
<gene>
    <name evidence="9" type="primary">dxr</name>
    <name evidence="13" type="ORF">SAMN04515666_101171</name>
</gene>